<dbReference type="InterPro" id="IPR003578">
    <property type="entry name" value="Small_GTPase_Rho"/>
</dbReference>
<keyword evidence="1" id="KW-0547">Nucleotide-binding</keyword>
<dbReference type="InterPro" id="IPR001806">
    <property type="entry name" value="Small_GTPase"/>
</dbReference>
<organism evidence="3 4">
    <name type="scientific">Araneus ventricosus</name>
    <name type="common">Orbweaver spider</name>
    <name type="synonym">Epeira ventricosa</name>
    <dbReference type="NCBI Taxonomy" id="182803"/>
    <lineage>
        <taxon>Eukaryota</taxon>
        <taxon>Metazoa</taxon>
        <taxon>Ecdysozoa</taxon>
        <taxon>Arthropoda</taxon>
        <taxon>Chelicerata</taxon>
        <taxon>Arachnida</taxon>
        <taxon>Araneae</taxon>
        <taxon>Araneomorphae</taxon>
        <taxon>Entelegynae</taxon>
        <taxon>Araneoidea</taxon>
        <taxon>Araneidae</taxon>
        <taxon>Araneus</taxon>
    </lineage>
</organism>
<dbReference type="SUPFAM" id="SSF52540">
    <property type="entry name" value="P-loop containing nucleoside triphosphate hydrolases"/>
    <property type="match status" value="1"/>
</dbReference>
<dbReference type="SMART" id="SM00175">
    <property type="entry name" value="RAB"/>
    <property type="match status" value="1"/>
</dbReference>
<dbReference type="GO" id="GO:0005525">
    <property type="term" value="F:GTP binding"/>
    <property type="evidence" value="ECO:0007669"/>
    <property type="project" value="UniProtKB-KW"/>
</dbReference>
<dbReference type="PRINTS" id="PR00449">
    <property type="entry name" value="RASTRNSFRMNG"/>
</dbReference>
<evidence type="ECO:0000313" key="3">
    <source>
        <dbReference type="EMBL" id="GBM33288.1"/>
    </source>
</evidence>
<keyword evidence="2" id="KW-0342">GTP-binding</keyword>
<dbReference type="GO" id="GO:0007264">
    <property type="term" value="P:small GTPase-mediated signal transduction"/>
    <property type="evidence" value="ECO:0007669"/>
    <property type="project" value="InterPro"/>
</dbReference>
<dbReference type="PANTHER" id="PTHR24072">
    <property type="entry name" value="RHO FAMILY GTPASE"/>
    <property type="match status" value="1"/>
</dbReference>
<dbReference type="GO" id="GO:0022412">
    <property type="term" value="P:cellular process involved in reproduction in multicellular organism"/>
    <property type="evidence" value="ECO:0007669"/>
    <property type="project" value="UniProtKB-ARBA"/>
</dbReference>
<keyword evidence="4" id="KW-1185">Reference proteome</keyword>
<dbReference type="SMART" id="SM00174">
    <property type="entry name" value="RHO"/>
    <property type="match status" value="1"/>
</dbReference>
<dbReference type="Pfam" id="PF00071">
    <property type="entry name" value="Ras"/>
    <property type="match status" value="1"/>
</dbReference>
<dbReference type="OrthoDB" id="3199917at2759"/>
<dbReference type="NCBIfam" id="TIGR00231">
    <property type="entry name" value="small_GTP"/>
    <property type="match status" value="1"/>
</dbReference>
<dbReference type="GO" id="GO:0003924">
    <property type="term" value="F:GTPase activity"/>
    <property type="evidence" value="ECO:0007669"/>
    <property type="project" value="InterPro"/>
</dbReference>
<evidence type="ECO:0000256" key="2">
    <source>
        <dbReference type="ARBA" id="ARBA00023134"/>
    </source>
</evidence>
<name>A0A4Y2EYJ0_ARAVE</name>
<dbReference type="GO" id="GO:0001667">
    <property type="term" value="P:ameboidal-type cell migration"/>
    <property type="evidence" value="ECO:0007669"/>
    <property type="project" value="UniProtKB-ARBA"/>
</dbReference>
<dbReference type="PROSITE" id="PS51419">
    <property type="entry name" value="RAB"/>
    <property type="match status" value="1"/>
</dbReference>
<accession>A0A4Y2EYJ0</accession>
<dbReference type="Gene3D" id="3.40.50.300">
    <property type="entry name" value="P-loop containing nucleotide triphosphate hydrolases"/>
    <property type="match status" value="1"/>
</dbReference>
<comment type="caution">
    <text evidence="3">The sequence shown here is derived from an EMBL/GenBank/DDBJ whole genome shotgun (WGS) entry which is preliminary data.</text>
</comment>
<evidence type="ECO:0000313" key="4">
    <source>
        <dbReference type="Proteomes" id="UP000499080"/>
    </source>
</evidence>
<dbReference type="GO" id="GO:0035099">
    <property type="term" value="P:hemocyte migration"/>
    <property type="evidence" value="ECO:0007669"/>
    <property type="project" value="UniProtKB-ARBA"/>
</dbReference>
<proteinExistence type="predicted"/>
<dbReference type="SMART" id="SM00173">
    <property type="entry name" value="RAS"/>
    <property type="match status" value="1"/>
</dbReference>
<dbReference type="EMBL" id="BGPR01000730">
    <property type="protein sequence ID" value="GBM33288.1"/>
    <property type="molecule type" value="Genomic_DNA"/>
</dbReference>
<dbReference type="InterPro" id="IPR005225">
    <property type="entry name" value="Small_GTP-bd"/>
</dbReference>
<protein>
    <submittedName>
        <fullName evidence="3">Rac-like GTP-binding protein ARAC1</fullName>
    </submittedName>
</protein>
<dbReference type="GO" id="GO:0035006">
    <property type="term" value="P:melanization defense response"/>
    <property type="evidence" value="ECO:0007669"/>
    <property type="project" value="UniProtKB-ARBA"/>
</dbReference>
<sequence>MNFNWKLGETVCNDWTWDEIQNCNPKATSWDWERIREGKLYSLPEQCVKVLILGSPEVGKSTLLWSYFDECDGPTASITDCYDNCELHMHNIEENGVNIRVYFCDTSRVENFLQLDEDVYRGTSVIIYCYAIIDSESMNDLLVSWIPLSRHFLGNVPSILVGNMIDLRDNDEFNGMRLITTEVGEYVKNVCSINRFYECSIEDGDTPQDIFKTALRLALNMES</sequence>
<dbReference type="GO" id="GO:0003006">
    <property type="term" value="P:developmental process involved in reproduction"/>
    <property type="evidence" value="ECO:0007669"/>
    <property type="project" value="UniProtKB-ARBA"/>
</dbReference>
<dbReference type="AlphaFoldDB" id="A0A4Y2EYJ0"/>
<evidence type="ECO:0000256" key="1">
    <source>
        <dbReference type="ARBA" id="ARBA00022741"/>
    </source>
</evidence>
<dbReference type="InterPro" id="IPR027417">
    <property type="entry name" value="P-loop_NTPase"/>
</dbReference>
<gene>
    <name evidence="3" type="primary">ARAC1</name>
    <name evidence="3" type="ORF">AVEN_101624_1</name>
</gene>
<reference evidence="3 4" key="1">
    <citation type="journal article" date="2019" name="Sci. Rep.">
        <title>Orb-weaving spider Araneus ventricosus genome elucidates the spidroin gene catalogue.</title>
        <authorList>
            <person name="Kono N."/>
            <person name="Nakamura H."/>
            <person name="Ohtoshi R."/>
            <person name="Moran D.A.P."/>
            <person name="Shinohara A."/>
            <person name="Yoshida Y."/>
            <person name="Fujiwara M."/>
            <person name="Mori M."/>
            <person name="Tomita M."/>
            <person name="Arakawa K."/>
        </authorList>
    </citation>
    <scope>NUCLEOTIDE SEQUENCE [LARGE SCALE GENOMIC DNA]</scope>
</reference>
<dbReference type="Proteomes" id="UP000499080">
    <property type="component" value="Unassembled WGS sequence"/>
</dbReference>